<reference evidence="4" key="1">
    <citation type="submission" date="2023-04" db="EMBL/GenBank/DDBJ databases">
        <title>Aspergillus oryzae NBRC 4228.</title>
        <authorList>
            <person name="Ichikawa N."/>
            <person name="Sato H."/>
            <person name="Tonouchi N."/>
        </authorList>
    </citation>
    <scope>NUCLEOTIDE SEQUENCE</scope>
    <source>
        <strain evidence="4">NBRC 4228</strain>
    </source>
</reference>
<dbReference type="EMBL" id="BSYA01000007">
    <property type="protein sequence ID" value="GMG23794.1"/>
    <property type="molecule type" value="Genomic_DNA"/>
</dbReference>
<dbReference type="Proteomes" id="UP001165205">
    <property type="component" value="Unassembled WGS sequence"/>
</dbReference>
<dbReference type="AlphaFoldDB" id="A0AAN4Y6X8"/>
<organism evidence="4 5">
    <name type="scientific">Aspergillus oryzae</name>
    <name type="common">Yellow koji mold</name>
    <dbReference type="NCBI Taxonomy" id="5062"/>
    <lineage>
        <taxon>Eukaryota</taxon>
        <taxon>Fungi</taxon>
        <taxon>Dikarya</taxon>
        <taxon>Ascomycota</taxon>
        <taxon>Pezizomycotina</taxon>
        <taxon>Eurotiomycetes</taxon>
        <taxon>Eurotiomycetidae</taxon>
        <taxon>Eurotiales</taxon>
        <taxon>Aspergillaceae</taxon>
        <taxon>Aspergillus</taxon>
        <taxon>Aspergillus subgen. Circumdati</taxon>
    </lineage>
</organism>
<accession>A0AAN4Y6X8</accession>
<comment type="caution">
    <text evidence="4">The sequence shown here is derived from an EMBL/GenBank/DDBJ whole genome shotgun (WGS) entry which is preliminary data.</text>
</comment>
<name>A0AAN4Y6X8_ASPOZ</name>
<dbReference type="GO" id="GO:0000981">
    <property type="term" value="F:DNA-binding transcription factor activity, RNA polymerase II-specific"/>
    <property type="evidence" value="ECO:0007669"/>
    <property type="project" value="InterPro"/>
</dbReference>
<keyword evidence="2" id="KW-0804">Transcription</keyword>
<proteinExistence type="predicted"/>
<keyword evidence="3" id="KW-0539">Nucleus</keyword>
<keyword evidence="1" id="KW-0805">Transcription regulation</keyword>
<sequence>MKKSDAIVLGPKPTKACGFKMKCEVDGTPPCRRCRHANAPCVFKPRSNVGANPESDGWSCIMLTVYRLRLPMRLCHYRRVDNAQLSYLTWNNLIQLQGPFSTGWTELRQFSGSTKEDMLQRSMGNVCCFFIILILPNGGSLLKHRFLNNLPLLHFLKDQRAFSSPSPLLLASVLYISALHNPTKELASLAGEYFVATCDAITELVIPIPLPNALTGFRSNPADRNYLSCRNEDKTFQNILGLIMASLVSEAYIETTDKWIAIAYRLLLDSCPTDFNDLTQDWCGLLSGIQVK</sequence>
<evidence type="ECO:0000256" key="2">
    <source>
        <dbReference type="ARBA" id="ARBA00023163"/>
    </source>
</evidence>
<evidence type="ECO:0000313" key="4">
    <source>
        <dbReference type="EMBL" id="GMG23794.1"/>
    </source>
</evidence>
<gene>
    <name evidence="4" type="ORF">Aory04_000117100</name>
</gene>
<evidence type="ECO:0000256" key="1">
    <source>
        <dbReference type="ARBA" id="ARBA00023015"/>
    </source>
</evidence>
<evidence type="ECO:0000313" key="5">
    <source>
        <dbReference type="Proteomes" id="UP001165205"/>
    </source>
</evidence>
<dbReference type="GO" id="GO:0008270">
    <property type="term" value="F:zinc ion binding"/>
    <property type="evidence" value="ECO:0007669"/>
    <property type="project" value="InterPro"/>
</dbReference>
<dbReference type="InterPro" id="IPR001138">
    <property type="entry name" value="Zn2Cys6_DnaBD"/>
</dbReference>
<protein>
    <submittedName>
        <fullName evidence="4">Unnamed protein product</fullName>
    </submittedName>
</protein>
<dbReference type="CDD" id="cd00067">
    <property type="entry name" value="GAL4"/>
    <property type="match status" value="1"/>
</dbReference>
<evidence type="ECO:0000256" key="3">
    <source>
        <dbReference type="ARBA" id="ARBA00023242"/>
    </source>
</evidence>